<evidence type="ECO:0000256" key="3">
    <source>
        <dbReference type="ARBA" id="ARBA00022729"/>
    </source>
</evidence>
<dbReference type="GO" id="GO:0015833">
    <property type="term" value="P:peptide transport"/>
    <property type="evidence" value="ECO:0007669"/>
    <property type="project" value="TreeGrafter"/>
</dbReference>
<dbReference type="AlphaFoldDB" id="A0A2D3WKH1"/>
<dbReference type="InterPro" id="IPR030678">
    <property type="entry name" value="Peptide/Ni-bd"/>
</dbReference>
<dbReference type="GO" id="GO:0043190">
    <property type="term" value="C:ATP-binding cassette (ABC) transporter complex"/>
    <property type="evidence" value="ECO:0007669"/>
    <property type="project" value="InterPro"/>
</dbReference>
<dbReference type="InterPro" id="IPR039424">
    <property type="entry name" value="SBP_5"/>
</dbReference>
<evidence type="ECO:0000256" key="2">
    <source>
        <dbReference type="ARBA" id="ARBA00022448"/>
    </source>
</evidence>
<evidence type="ECO:0000256" key="4">
    <source>
        <dbReference type="SAM" id="SignalP"/>
    </source>
</evidence>
<dbReference type="GO" id="GO:1904680">
    <property type="term" value="F:peptide transmembrane transporter activity"/>
    <property type="evidence" value="ECO:0007669"/>
    <property type="project" value="TreeGrafter"/>
</dbReference>
<dbReference type="GO" id="GO:0030288">
    <property type="term" value="C:outer membrane-bounded periplasmic space"/>
    <property type="evidence" value="ECO:0007669"/>
    <property type="project" value="UniProtKB-ARBA"/>
</dbReference>
<reference evidence="6 7" key="1">
    <citation type="journal article" date="2017" name="Front. Microbiol.">
        <title>Comparative Genomic Analysis of the Class Epsilonproteobacteria and Proposed Reclassification to Epsilonbacteraeota (phyl. nov.).</title>
        <authorList>
            <person name="Waite D.W."/>
            <person name="Vanwonterghem I."/>
            <person name="Rinke C."/>
            <person name="Parks D.H."/>
            <person name="Zhang Y."/>
            <person name="Takai K."/>
            <person name="Sievert S.M."/>
            <person name="Simon J."/>
            <person name="Campbell B.J."/>
            <person name="Hanson T.E."/>
            <person name="Woyke T."/>
            <person name="Klotz M.G."/>
            <person name="Hugenholtz P."/>
        </authorList>
    </citation>
    <scope>NUCLEOTIDE SEQUENCE [LARGE SCALE GENOMIC DNA]</scope>
    <source>
        <strain evidence="6">UBA12443</strain>
    </source>
</reference>
<dbReference type="Gene3D" id="3.40.190.10">
    <property type="entry name" value="Periplasmic binding protein-like II"/>
    <property type="match status" value="1"/>
</dbReference>
<gene>
    <name evidence="6" type="ORF">CFH83_01800</name>
</gene>
<feature type="signal peptide" evidence="4">
    <location>
        <begin position="1"/>
        <end position="21"/>
    </location>
</feature>
<dbReference type="PANTHER" id="PTHR30290:SF9">
    <property type="entry name" value="OLIGOPEPTIDE-BINDING PROTEIN APPA"/>
    <property type="match status" value="1"/>
</dbReference>
<feature type="chain" id="PRO_5013649271" evidence="4">
    <location>
        <begin position="22"/>
        <end position="499"/>
    </location>
</feature>
<comment type="caution">
    <text evidence="6">The sequence shown here is derived from an EMBL/GenBank/DDBJ whole genome shotgun (WGS) entry which is preliminary data.</text>
</comment>
<dbReference type="PANTHER" id="PTHR30290">
    <property type="entry name" value="PERIPLASMIC BINDING COMPONENT OF ABC TRANSPORTER"/>
    <property type="match status" value="1"/>
</dbReference>
<keyword evidence="2" id="KW-0813">Transport</keyword>
<dbReference type="Proteomes" id="UP000228859">
    <property type="component" value="Unassembled WGS sequence"/>
</dbReference>
<accession>A0A2D3WKH1</accession>
<dbReference type="EMBL" id="DLUI01000029">
    <property type="protein sequence ID" value="DAB39237.1"/>
    <property type="molecule type" value="Genomic_DNA"/>
</dbReference>
<evidence type="ECO:0000313" key="7">
    <source>
        <dbReference type="Proteomes" id="UP000228859"/>
    </source>
</evidence>
<dbReference type="CDD" id="cd08514">
    <property type="entry name" value="PBP2_AppA_like"/>
    <property type="match status" value="1"/>
</dbReference>
<dbReference type="Pfam" id="PF00496">
    <property type="entry name" value="SBP_bac_5"/>
    <property type="match status" value="1"/>
</dbReference>
<dbReference type="InterPro" id="IPR000914">
    <property type="entry name" value="SBP_5_dom"/>
</dbReference>
<organism evidence="6 7">
    <name type="scientific">Sulfuricurvum kujiense</name>
    <dbReference type="NCBI Taxonomy" id="148813"/>
    <lineage>
        <taxon>Bacteria</taxon>
        <taxon>Pseudomonadati</taxon>
        <taxon>Campylobacterota</taxon>
        <taxon>Epsilonproteobacteria</taxon>
        <taxon>Campylobacterales</taxon>
        <taxon>Sulfurimonadaceae</taxon>
        <taxon>Sulfuricurvum</taxon>
    </lineage>
</organism>
<dbReference type="Gene3D" id="3.90.76.10">
    <property type="entry name" value="Dipeptide-binding Protein, Domain 1"/>
    <property type="match status" value="1"/>
</dbReference>
<feature type="domain" description="Solute-binding protein family 5" evidence="5">
    <location>
        <begin position="59"/>
        <end position="413"/>
    </location>
</feature>
<evidence type="ECO:0000313" key="6">
    <source>
        <dbReference type="EMBL" id="DAB39237.1"/>
    </source>
</evidence>
<dbReference type="RefSeq" id="WP_294893963.1">
    <property type="nucleotide sequence ID" value="NZ_DLUI01000029.1"/>
</dbReference>
<proteinExistence type="inferred from homology"/>
<name>A0A2D3WKH1_9BACT</name>
<dbReference type="SUPFAM" id="SSF53850">
    <property type="entry name" value="Periplasmic binding protein-like II"/>
    <property type="match status" value="1"/>
</dbReference>
<dbReference type="Gene3D" id="3.10.105.10">
    <property type="entry name" value="Dipeptide-binding Protein, Domain 3"/>
    <property type="match status" value="1"/>
</dbReference>
<evidence type="ECO:0000256" key="1">
    <source>
        <dbReference type="ARBA" id="ARBA00005695"/>
    </source>
</evidence>
<evidence type="ECO:0000259" key="5">
    <source>
        <dbReference type="Pfam" id="PF00496"/>
    </source>
</evidence>
<protein>
    <submittedName>
        <fullName evidence="6">Peptide ABC transporter substrate-binding protein</fullName>
    </submittedName>
</protein>
<comment type="similarity">
    <text evidence="1">Belongs to the bacterial solute-binding protein 5 family.</text>
</comment>
<dbReference type="PIRSF" id="PIRSF002741">
    <property type="entry name" value="MppA"/>
    <property type="match status" value="1"/>
</dbReference>
<sequence length="499" mass="56554">MKLLLLLLQSVWLIASTLHLSASSNPARLNPLIATDSASSSIAGFVFNSLVKYDESGHKIIGDLAESYRFITPKEIEFKLRRGVKWHDGKPFTSRDVLFTYNLIKSPTTITPYASDFRVIKAVKVIDEYTLRVVYETPYFKALEIWMMGIVPSHILKNEKDIMGSRFNTAPIGTGPYILKKLEFSKQIVLEANPNYFEHPPKIQKIVFHVISDPMTRFLMLKSGQIDVSSLEPMQYERQLDRSFHQKFATLELPSHSYTYLGFNLRLKKFQDSRVREALSLAIDREALIDVLFLKHGKVCTGPFLPGSKGFNESVKAPKRDLLKAKALLKAAGYDAAHPLEFEIATSNSNAIRPYAAEILQQQLHGIGVKVTLRVMEWQAFLNTVVAPREFDAVLLGWSLSLTPDPYALWHSESDVPGGFNLVGYHSARTDTLIEQMENSTDPERIASLQRQIFAQIAGDNPYLFLVIPNEINVYSRSIKGIKPSINGIWENYIDWEKK</sequence>
<keyword evidence="3 4" id="KW-0732">Signal</keyword>